<evidence type="ECO:0000313" key="6">
    <source>
        <dbReference type="EMBL" id="CAK8690910.1"/>
    </source>
</evidence>
<dbReference type="Proteomes" id="UP001642483">
    <property type="component" value="Unassembled WGS sequence"/>
</dbReference>
<proteinExistence type="predicted"/>
<name>A0ABP0GH52_CLALP</name>
<evidence type="ECO:0000256" key="1">
    <source>
        <dbReference type="PROSITE-ProRule" id="PRU00076"/>
    </source>
</evidence>
<dbReference type="EMBL" id="CAWYQH010000119">
    <property type="protein sequence ID" value="CAK8690910.1"/>
    <property type="molecule type" value="Genomic_DNA"/>
</dbReference>
<feature type="signal peptide" evidence="4">
    <location>
        <begin position="1"/>
        <end position="33"/>
    </location>
</feature>
<feature type="compositionally biased region" description="Polar residues" evidence="2">
    <location>
        <begin position="493"/>
        <end position="508"/>
    </location>
</feature>
<feature type="compositionally biased region" description="Low complexity" evidence="2">
    <location>
        <begin position="405"/>
        <end position="415"/>
    </location>
</feature>
<feature type="chain" id="PRO_5045980830" description="EGF-like domain-containing protein" evidence="4">
    <location>
        <begin position="34"/>
        <end position="508"/>
    </location>
</feature>
<keyword evidence="3" id="KW-1133">Transmembrane helix</keyword>
<keyword evidence="1" id="KW-1015">Disulfide bond</keyword>
<keyword evidence="7" id="KW-1185">Reference proteome</keyword>
<comment type="caution">
    <text evidence="6">The sequence shown here is derived from an EMBL/GenBank/DDBJ whole genome shotgun (WGS) entry which is preliminary data.</text>
</comment>
<dbReference type="Gene3D" id="2.10.25.10">
    <property type="entry name" value="Laminin"/>
    <property type="match status" value="1"/>
</dbReference>
<protein>
    <recommendedName>
        <fullName evidence="5">EGF-like domain-containing protein</fullName>
    </recommendedName>
</protein>
<feature type="region of interest" description="Disordered" evidence="2">
    <location>
        <begin position="322"/>
        <end position="438"/>
    </location>
</feature>
<evidence type="ECO:0000313" key="7">
    <source>
        <dbReference type="Proteomes" id="UP001642483"/>
    </source>
</evidence>
<keyword evidence="1" id="KW-0245">EGF-like domain</keyword>
<feature type="transmembrane region" description="Helical" evidence="3">
    <location>
        <begin position="248"/>
        <end position="276"/>
    </location>
</feature>
<sequence>MITGRVRTKVDSGQCLVMLFVVFTICILRNADAQADPFALVGFDDTTANISATTQKTYTTTMDLDPLANVDIANFNPNTFVVAVQPYYSNDAGLVGFNSIVVTKQETVNGNLRLTYNVVYVYANLISTPGISDDFIASTIGNYDAIRTSVNSGSTDLLSFYRFPENNAGFSFSGDSLCDQASNSCPANTQCTETLGGIAVECKSPCKAEYCQNNGTCAQANTDVTPTCTCLSKADLWFLGAQCQTMVALWMVIVGVIGCFLVILAAIILACCCYAARRRRKEKESQLFGISDVNAYTNKGYVANEGKKEEIETITRNGYQERYVGGATSAARRSRSRSRSPSRRRRSRTSSYRRRGSRSHSRERHQRRSNRSSRTESDRDSFDEDSSEVSQDEVEVMKMAPRQHSGSSSSGSSASTPVKTKTATTASNSFDTDSISLRNQGTSPIRWVQTSKSPTPMPGNKMGKVDIADRKGWMPSLGPQMFDLARSREDLSESSTLPSNTHFADTDV</sequence>
<feature type="disulfide bond" evidence="1">
    <location>
        <begin position="211"/>
        <end position="228"/>
    </location>
</feature>
<evidence type="ECO:0000256" key="2">
    <source>
        <dbReference type="SAM" id="MobiDB-lite"/>
    </source>
</evidence>
<organism evidence="6 7">
    <name type="scientific">Clavelina lepadiformis</name>
    <name type="common">Light-bulb sea squirt</name>
    <name type="synonym">Ascidia lepadiformis</name>
    <dbReference type="NCBI Taxonomy" id="159417"/>
    <lineage>
        <taxon>Eukaryota</taxon>
        <taxon>Metazoa</taxon>
        <taxon>Chordata</taxon>
        <taxon>Tunicata</taxon>
        <taxon>Ascidiacea</taxon>
        <taxon>Aplousobranchia</taxon>
        <taxon>Clavelinidae</taxon>
        <taxon>Clavelina</taxon>
    </lineage>
</organism>
<evidence type="ECO:0000259" key="5">
    <source>
        <dbReference type="PROSITE" id="PS50026"/>
    </source>
</evidence>
<keyword evidence="3" id="KW-0812">Transmembrane</keyword>
<keyword evidence="3" id="KW-0472">Membrane</keyword>
<feature type="compositionally biased region" description="Acidic residues" evidence="2">
    <location>
        <begin position="381"/>
        <end position="394"/>
    </location>
</feature>
<keyword evidence="4" id="KW-0732">Signal</keyword>
<evidence type="ECO:0000256" key="3">
    <source>
        <dbReference type="SAM" id="Phobius"/>
    </source>
</evidence>
<comment type="caution">
    <text evidence="1">Lacks conserved residue(s) required for the propagation of feature annotation.</text>
</comment>
<dbReference type="InterPro" id="IPR000742">
    <property type="entry name" value="EGF"/>
</dbReference>
<feature type="domain" description="EGF-like" evidence="5">
    <location>
        <begin position="203"/>
        <end position="244"/>
    </location>
</feature>
<feature type="compositionally biased region" description="Polar residues" evidence="2">
    <location>
        <begin position="416"/>
        <end position="438"/>
    </location>
</feature>
<gene>
    <name evidence="6" type="ORF">CVLEPA_LOCUS23461</name>
</gene>
<accession>A0ABP0GH52</accession>
<reference evidence="6 7" key="1">
    <citation type="submission" date="2024-02" db="EMBL/GenBank/DDBJ databases">
        <authorList>
            <person name="Daric V."/>
            <person name="Darras S."/>
        </authorList>
    </citation>
    <scope>NUCLEOTIDE SEQUENCE [LARGE SCALE GENOMIC DNA]</scope>
</reference>
<feature type="compositionally biased region" description="Basic residues" evidence="2">
    <location>
        <begin position="332"/>
        <end position="371"/>
    </location>
</feature>
<evidence type="ECO:0000256" key="4">
    <source>
        <dbReference type="SAM" id="SignalP"/>
    </source>
</evidence>
<feature type="region of interest" description="Disordered" evidence="2">
    <location>
        <begin position="487"/>
        <end position="508"/>
    </location>
</feature>
<dbReference type="PROSITE" id="PS50026">
    <property type="entry name" value="EGF_3"/>
    <property type="match status" value="1"/>
</dbReference>